<dbReference type="EMBL" id="JBHLWP010000011">
    <property type="protein sequence ID" value="MFC0252736.1"/>
    <property type="molecule type" value="Genomic_DNA"/>
</dbReference>
<accession>A0ABV6FGS8</accession>
<evidence type="ECO:0000313" key="2">
    <source>
        <dbReference type="Proteomes" id="UP001589773"/>
    </source>
</evidence>
<proteinExistence type="predicted"/>
<reference evidence="1 2" key="1">
    <citation type="submission" date="2024-09" db="EMBL/GenBank/DDBJ databases">
        <authorList>
            <person name="Sun Q."/>
            <person name="Mori K."/>
        </authorList>
    </citation>
    <scope>NUCLEOTIDE SEQUENCE [LARGE SCALE GENOMIC DNA]</scope>
    <source>
        <strain evidence="1 2">CCM 7792</strain>
    </source>
</reference>
<organism evidence="1 2">
    <name type="scientific">Massilia consociata</name>
    <dbReference type="NCBI Taxonomy" id="760117"/>
    <lineage>
        <taxon>Bacteria</taxon>
        <taxon>Pseudomonadati</taxon>
        <taxon>Pseudomonadota</taxon>
        <taxon>Betaproteobacteria</taxon>
        <taxon>Burkholderiales</taxon>
        <taxon>Oxalobacteraceae</taxon>
        <taxon>Telluria group</taxon>
        <taxon>Massilia</taxon>
    </lineage>
</organism>
<protein>
    <submittedName>
        <fullName evidence="1">Uncharacterized protein</fullName>
    </submittedName>
</protein>
<gene>
    <name evidence="1" type="ORF">ACFFJK_12635</name>
</gene>
<dbReference type="RefSeq" id="WP_379679549.1">
    <property type="nucleotide sequence ID" value="NZ_JBHLWP010000011.1"/>
</dbReference>
<keyword evidence="2" id="KW-1185">Reference proteome</keyword>
<sequence>MKTDTDFVRASHLKLIPLSLNTVRVQPVSATSLPLGISGLGLVLQPIDFTCHRHDVGIVQQPVEQDCVLSLANRNLMTTVKEFDASSDAL</sequence>
<dbReference type="Proteomes" id="UP001589773">
    <property type="component" value="Unassembled WGS sequence"/>
</dbReference>
<comment type="caution">
    <text evidence="1">The sequence shown here is derived from an EMBL/GenBank/DDBJ whole genome shotgun (WGS) entry which is preliminary data.</text>
</comment>
<name>A0ABV6FGS8_9BURK</name>
<evidence type="ECO:0000313" key="1">
    <source>
        <dbReference type="EMBL" id="MFC0252736.1"/>
    </source>
</evidence>